<dbReference type="STRING" id="334426.A0A158PJV5"/>
<reference evidence="4" key="1">
    <citation type="submission" date="2016-04" db="UniProtKB">
        <authorList>
            <consortium name="WormBaseParasite"/>
        </authorList>
    </citation>
    <scope>IDENTIFICATION</scope>
</reference>
<dbReference type="InterPro" id="IPR005036">
    <property type="entry name" value="CBM21_dom"/>
</dbReference>
<evidence type="ECO:0000259" key="1">
    <source>
        <dbReference type="PROSITE" id="PS51159"/>
    </source>
</evidence>
<dbReference type="GO" id="GO:0005979">
    <property type="term" value="P:regulation of glycogen biosynthetic process"/>
    <property type="evidence" value="ECO:0007669"/>
    <property type="project" value="TreeGrafter"/>
</dbReference>
<accession>A0A158PJV5</accession>
<dbReference type="EMBL" id="UYYA01004268">
    <property type="protein sequence ID" value="VDM60834.1"/>
    <property type="molecule type" value="Genomic_DNA"/>
</dbReference>
<name>A0A158PJV5_ANGCS</name>
<proteinExistence type="predicted"/>
<dbReference type="InterPro" id="IPR050782">
    <property type="entry name" value="PP1_regulatory_subunit_3"/>
</dbReference>
<dbReference type="PANTHER" id="PTHR12307">
    <property type="entry name" value="PROTEIN PHOSPHATASE 1 REGULATORY SUBUNIT"/>
    <property type="match status" value="1"/>
</dbReference>
<dbReference type="Gene3D" id="2.60.40.2440">
    <property type="entry name" value="Carbohydrate binding type-21 domain"/>
    <property type="match status" value="1"/>
</dbReference>
<sequence length="287" mass="32878">MWCNLCNTPFFEHIIALKRLLKKLVTGSGCGKSDRVLFQRAAALDARSRTLPSALRCSQKSVGTKRVRFADALGLNLEIRQYFTEKESHSLFRFSNKLPSPTPEHRLVLSNFTYHSESEYNQRACDEKVCLAKLCAHNRSIIGQVNVANISFTKEVVIRYTTTNWAVFDEVTASYGHSVFGADNVDAFLFLITLPSNMKDGQCQFCVRFTVNGCEFWDNNRGANYRVDMKPKMSFPAVQHDTSEAVLSTLKTNSVFTPRRLRRWRRAQEESDDESSHIYIPYHRTPQ</sequence>
<dbReference type="GO" id="GO:0000164">
    <property type="term" value="C:protein phosphatase type 1 complex"/>
    <property type="evidence" value="ECO:0007669"/>
    <property type="project" value="TreeGrafter"/>
</dbReference>
<gene>
    <name evidence="2" type="ORF">ACOC_LOCUS9249</name>
</gene>
<evidence type="ECO:0000313" key="3">
    <source>
        <dbReference type="Proteomes" id="UP000267027"/>
    </source>
</evidence>
<protein>
    <submittedName>
        <fullName evidence="4">CBM21 domain-containing protein</fullName>
    </submittedName>
</protein>
<dbReference type="GO" id="GO:2001069">
    <property type="term" value="F:glycogen binding"/>
    <property type="evidence" value="ECO:0007669"/>
    <property type="project" value="TreeGrafter"/>
</dbReference>
<dbReference type="Pfam" id="PF03370">
    <property type="entry name" value="CBM_21"/>
    <property type="match status" value="1"/>
</dbReference>
<dbReference type="GO" id="GO:0008157">
    <property type="term" value="F:protein phosphatase 1 binding"/>
    <property type="evidence" value="ECO:0007669"/>
    <property type="project" value="TreeGrafter"/>
</dbReference>
<dbReference type="Proteomes" id="UP000267027">
    <property type="component" value="Unassembled WGS sequence"/>
</dbReference>
<dbReference type="AlphaFoldDB" id="A0A158PJV5"/>
<feature type="domain" description="CBM21" evidence="1">
    <location>
        <begin position="121"/>
        <end position="228"/>
    </location>
</feature>
<dbReference type="InterPro" id="IPR038175">
    <property type="entry name" value="CBM21_dom_sf"/>
</dbReference>
<dbReference type="WBParaSite" id="ACOC_0000924801-mRNA-1">
    <property type="protein sequence ID" value="ACOC_0000924801-mRNA-1"/>
    <property type="gene ID" value="ACOC_0000924801"/>
</dbReference>
<dbReference type="PROSITE" id="PS51159">
    <property type="entry name" value="CBM21"/>
    <property type="match status" value="1"/>
</dbReference>
<dbReference type="PANTHER" id="PTHR12307:SF53">
    <property type="entry name" value="PROTEIN PHOSPHATASE 1 REGULATORY SUBUNIT"/>
    <property type="match status" value="1"/>
</dbReference>
<evidence type="ECO:0000313" key="2">
    <source>
        <dbReference type="EMBL" id="VDM60834.1"/>
    </source>
</evidence>
<organism evidence="4">
    <name type="scientific">Angiostrongylus costaricensis</name>
    <name type="common">Nematode worm</name>
    <dbReference type="NCBI Taxonomy" id="334426"/>
    <lineage>
        <taxon>Eukaryota</taxon>
        <taxon>Metazoa</taxon>
        <taxon>Ecdysozoa</taxon>
        <taxon>Nematoda</taxon>
        <taxon>Chromadorea</taxon>
        <taxon>Rhabditida</taxon>
        <taxon>Rhabditina</taxon>
        <taxon>Rhabditomorpha</taxon>
        <taxon>Strongyloidea</taxon>
        <taxon>Metastrongylidae</taxon>
        <taxon>Angiostrongylus</taxon>
    </lineage>
</organism>
<dbReference type="OMA" id="GQCQFCV"/>
<evidence type="ECO:0000313" key="4">
    <source>
        <dbReference type="WBParaSite" id="ACOC_0000924801-mRNA-1"/>
    </source>
</evidence>
<reference evidence="2 3" key="2">
    <citation type="submission" date="2018-11" db="EMBL/GenBank/DDBJ databases">
        <authorList>
            <consortium name="Pathogen Informatics"/>
        </authorList>
    </citation>
    <scope>NUCLEOTIDE SEQUENCE [LARGE SCALE GENOMIC DNA]</scope>
    <source>
        <strain evidence="2 3">Costa Rica</strain>
    </source>
</reference>
<keyword evidence="3" id="KW-1185">Reference proteome</keyword>
<dbReference type="OrthoDB" id="1881at2759"/>